<proteinExistence type="predicted"/>
<organism evidence="1">
    <name type="scientific">Brassica napus</name>
    <name type="common">Rape</name>
    <dbReference type="NCBI Taxonomy" id="3708"/>
    <lineage>
        <taxon>Eukaryota</taxon>
        <taxon>Viridiplantae</taxon>
        <taxon>Streptophyta</taxon>
        <taxon>Embryophyta</taxon>
        <taxon>Tracheophyta</taxon>
        <taxon>Spermatophyta</taxon>
        <taxon>Magnoliopsida</taxon>
        <taxon>eudicotyledons</taxon>
        <taxon>Gunneridae</taxon>
        <taxon>Pentapetalae</taxon>
        <taxon>rosids</taxon>
        <taxon>malvids</taxon>
        <taxon>Brassicales</taxon>
        <taxon>Brassicaceae</taxon>
        <taxon>Brassiceae</taxon>
        <taxon>Brassica</taxon>
    </lineage>
</organism>
<dbReference type="AlphaFoldDB" id="A0A817AZM9"/>
<gene>
    <name evidence="1" type="ORF">DARMORV10_A10P14780.1</name>
</gene>
<accession>A0A817AZM9</accession>
<dbReference type="EMBL" id="HG994364">
    <property type="protein sequence ID" value="CAF2331448.1"/>
    <property type="molecule type" value="Genomic_DNA"/>
</dbReference>
<evidence type="ECO:0000313" key="1">
    <source>
        <dbReference type="EMBL" id="CAF2331448.1"/>
    </source>
</evidence>
<feature type="non-terminal residue" evidence="1">
    <location>
        <position position="69"/>
    </location>
</feature>
<dbReference type="Proteomes" id="UP001295469">
    <property type="component" value="Chromosome A10"/>
</dbReference>
<name>A0A817AZM9_BRANA</name>
<reference evidence="1" key="1">
    <citation type="submission" date="2021-01" db="EMBL/GenBank/DDBJ databases">
        <authorList>
            <consortium name="Genoscope - CEA"/>
            <person name="William W."/>
        </authorList>
    </citation>
    <scope>NUCLEOTIDE SEQUENCE</scope>
</reference>
<sequence length="69" mass="7564">MRSRLRSIEALCCKVVPMCVKTFSGIMDVIWMRSRLGTIDVPVGCRVSGDDMQFDEDGGDFPTCGLSSS</sequence>
<protein>
    <submittedName>
        <fullName evidence="1">(rape) hypothetical protein</fullName>
    </submittedName>
</protein>